<proteinExistence type="predicted"/>
<feature type="transmembrane region" description="Helical" evidence="6">
    <location>
        <begin position="64"/>
        <end position="81"/>
    </location>
</feature>
<name>A0ABW2AV77_9MICO</name>
<keyword evidence="5 6" id="KW-0472">Membrane</keyword>
<feature type="transmembrane region" description="Helical" evidence="6">
    <location>
        <begin position="93"/>
        <end position="113"/>
    </location>
</feature>
<feature type="transmembrane region" description="Helical" evidence="6">
    <location>
        <begin position="208"/>
        <end position="226"/>
    </location>
</feature>
<evidence type="ECO:0000256" key="5">
    <source>
        <dbReference type="ARBA" id="ARBA00023136"/>
    </source>
</evidence>
<feature type="transmembrane region" description="Helical" evidence="6">
    <location>
        <begin position="125"/>
        <end position="143"/>
    </location>
</feature>
<keyword evidence="8" id="KW-1185">Reference proteome</keyword>
<protein>
    <submittedName>
        <fullName evidence="7">Ceramidase domain-containing protein</fullName>
    </submittedName>
</protein>
<accession>A0ABW2AV77</accession>
<sequence length="273" mass="28720">MGEAVEAGSRPRPSVFVITAVVSALSLVIFAVALRFGWFGPDVGAGANFCEAARDGLIKQPANTLSNVGFVIAGLAAAFYLDRHWSHVAHARLLAAFPALIALLGPGSMAMHATQSSLGGRFDVGSMYLVAGFAAAYGMTRLLGRGLPTLAVLFVILVVAAEVLGASDVPAPLVDTAGNLAFAVLLLIAVLIEVVIQRRPRHPRSWRSALVAVGAMAVAFVIWSLSHSGGPLCDPDSLLQGHAVWHVLCAVSAYALSRFYASERFHNDRRPAI</sequence>
<dbReference type="EMBL" id="JBHSWJ010000002">
    <property type="protein sequence ID" value="MFC6714924.1"/>
    <property type="molecule type" value="Genomic_DNA"/>
</dbReference>
<keyword evidence="4 6" id="KW-1133">Transmembrane helix</keyword>
<dbReference type="Pfam" id="PF05875">
    <property type="entry name" value="Ceramidase"/>
    <property type="match status" value="1"/>
</dbReference>
<feature type="transmembrane region" description="Helical" evidence="6">
    <location>
        <begin position="238"/>
        <end position="261"/>
    </location>
</feature>
<comment type="caution">
    <text evidence="7">The sequence shown here is derived from an EMBL/GenBank/DDBJ whole genome shotgun (WGS) entry which is preliminary data.</text>
</comment>
<evidence type="ECO:0000256" key="6">
    <source>
        <dbReference type="SAM" id="Phobius"/>
    </source>
</evidence>
<keyword evidence="3" id="KW-0378">Hydrolase</keyword>
<feature type="transmembrane region" description="Helical" evidence="6">
    <location>
        <begin position="179"/>
        <end position="196"/>
    </location>
</feature>
<evidence type="ECO:0000256" key="4">
    <source>
        <dbReference type="ARBA" id="ARBA00022989"/>
    </source>
</evidence>
<evidence type="ECO:0000313" key="8">
    <source>
        <dbReference type="Proteomes" id="UP001596356"/>
    </source>
</evidence>
<evidence type="ECO:0000256" key="3">
    <source>
        <dbReference type="ARBA" id="ARBA00022801"/>
    </source>
</evidence>
<keyword evidence="2 6" id="KW-0812">Transmembrane</keyword>
<comment type="subcellular location">
    <subcellularLocation>
        <location evidence="1">Membrane</location>
        <topology evidence="1">Multi-pass membrane protein</topology>
    </subcellularLocation>
</comment>
<gene>
    <name evidence="7" type="ORF">ACFQBT_14345</name>
</gene>
<evidence type="ECO:0000256" key="1">
    <source>
        <dbReference type="ARBA" id="ARBA00004141"/>
    </source>
</evidence>
<feature type="transmembrane region" description="Helical" evidence="6">
    <location>
        <begin position="150"/>
        <end position="167"/>
    </location>
</feature>
<dbReference type="Proteomes" id="UP001596356">
    <property type="component" value="Unassembled WGS sequence"/>
</dbReference>
<dbReference type="InterPro" id="IPR008901">
    <property type="entry name" value="ACER"/>
</dbReference>
<reference evidence="8" key="1">
    <citation type="journal article" date="2019" name="Int. J. Syst. Evol. Microbiol.">
        <title>The Global Catalogue of Microorganisms (GCM) 10K type strain sequencing project: providing services to taxonomists for standard genome sequencing and annotation.</title>
        <authorList>
            <consortium name="The Broad Institute Genomics Platform"/>
            <consortium name="The Broad Institute Genome Sequencing Center for Infectious Disease"/>
            <person name="Wu L."/>
            <person name="Ma J."/>
        </authorList>
    </citation>
    <scope>NUCLEOTIDE SEQUENCE [LARGE SCALE GENOMIC DNA]</scope>
    <source>
        <strain evidence="8">NBRC 106593</strain>
    </source>
</reference>
<organism evidence="7 8">
    <name type="scientific">Branchiibius cervicis</name>
    <dbReference type="NCBI Taxonomy" id="908252"/>
    <lineage>
        <taxon>Bacteria</taxon>
        <taxon>Bacillati</taxon>
        <taxon>Actinomycetota</taxon>
        <taxon>Actinomycetes</taxon>
        <taxon>Micrococcales</taxon>
        <taxon>Dermacoccaceae</taxon>
        <taxon>Branchiibius</taxon>
    </lineage>
</organism>
<evidence type="ECO:0000313" key="7">
    <source>
        <dbReference type="EMBL" id="MFC6714924.1"/>
    </source>
</evidence>
<feature type="transmembrane region" description="Helical" evidence="6">
    <location>
        <begin position="15"/>
        <end position="38"/>
    </location>
</feature>
<evidence type="ECO:0000256" key="2">
    <source>
        <dbReference type="ARBA" id="ARBA00022692"/>
    </source>
</evidence>
<dbReference type="RefSeq" id="WP_377823656.1">
    <property type="nucleotide sequence ID" value="NZ_JBHSWJ010000002.1"/>
</dbReference>